<dbReference type="RefSeq" id="WP_142459211.1">
    <property type="nucleotide sequence ID" value="NZ_FXTJ01000005.1"/>
</dbReference>
<name>A0A521EL22_9ACTN</name>
<dbReference type="Pfam" id="PF08808">
    <property type="entry name" value="RES"/>
    <property type="match status" value="1"/>
</dbReference>
<accession>A0A521EL22</accession>
<dbReference type="SMART" id="SM00953">
    <property type="entry name" value="RES"/>
    <property type="match status" value="1"/>
</dbReference>
<evidence type="ECO:0000313" key="3">
    <source>
        <dbReference type="Proteomes" id="UP000317484"/>
    </source>
</evidence>
<organism evidence="2 3">
    <name type="scientific">Geodermatophilus aquaeductus</name>
    <dbReference type="NCBI Taxonomy" id="1564161"/>
    <lineage>
        <taxon>Bacteria</taxon>
        <taxon>Bacillati</taxon>
        <taxon>Actinomycetota</taxon>
        <taxon>Actinomycetes</taxon>
        <taxon>Geodermatophilales</taxon>
        <taxon>Geodermatophilaceae</taxon>
        <taxon>Geodermatophilus</taxon>
    </lineage>
</organism>
<feature type="domain" description="RES" evidence="1">
    <location>
        <begin position="32"/>
        <end position="169"/>
    </location>
</feature>
<dbReference type="Proteomes" id="UP000317484">
    <property type="component" value="Unassembled WGS sequence"/>
</dbReference>
<evidence type="ECO:0000259" key="1">
    <source>
        <dbReference type="SMART" id="SM00953"/>
    </source>
</evidence>
<dbReference type="InterPro" id="IPR014914">
    <property type="entry name" value="RES_dom"/>
</dbReference>
<dbReference type="EMBL" id="FXTJ01000005">
    <property type="protein sequence ID" value="SMO84605.1"/>
    <property type="molecule type" value="Genomic_DNA"/>
</dbReference>
<keyword evidence="3" id="KW-1185">Reference proteome</keyword>
<proteinExistence type="predicted"/>
<sequence>MASMAAQVAAAPLTSVSGTWQRHVSARFSEQALEGRRGHGRWGTSHGFAVLYLGRPTDSVIIEAYRHLVDPVLDELPTTALAPRVLVTASVSVTDIVDLRTAVGRMHTGLTMPDLTSATHDREAYARCQEVAQVAHQLGRHGILAPSATQAGETLVLFMDRLPDHERPVRSTDDQLWTQLPADPRRPQAPRLRVVRDEI</sequence>
<gene>
    <name evidence="2" type="ORF">SAMN06273567_105233</name>
</gene>
<evidence type="ECO:0000313" key="2">
    <source>
        <dbReference type="EMBL" id="SMO84605.1"/>
    </source>
</evidence>
<reference evidence="2 3" key="1">
    <citation type="submission" date="2017-05" db="EMBL/GenBank/DDBJ databases">
        <authorList>
            <person name="Varghese N."/>
            <person name="Submissions S."/>
        </authorList>
    </citation>
    <scope>NUCLEOTIDE SEQUENCE [LARGE SCALE GENOMIC DNA]</scope>
    <source>
        <strain evidence="2 3">DSM 46834</strain>
    </source>
</reference>
<dbReference type="AlphaFoldDB" id="A0A521EL22"/>
<protein>
    <submittedName>
        <fullName evidence="2">RES domain-containing protein</fullName>
    </submittedName>
</protein>